<dbReference type="AlphaFoldDB" id="A0A431TU91"/>
<dbReference type="InterPro" id="IPR017972">
    <property type="entry name" value="Cyt_P450_CS"/>
</dbReference>
<dbReference type="Gene3D" id="3.10.20.30">
    <property type="match status" value="1"/>
</dbReference>
<evidence type="ECO:0000259" key="8">
    <source>
        <dbReference type="PROSITE" id="PS51085"/>
    </source>
</evidence>
<dbReference type="EMBL" id="RXOE01000001">
    <property type="protein sequence ID" value="RTQ37582.1"/>
    <property type="molecule type" value="Genomic_DNA"/>
</dbReference>
<dbReference type="InterPro" id="IPR006058">
    <property type="entry name" value="2Fe2S_fd_BS"/>
</dbReference>
<feature type="compositionally biased region" description="Polar residues" evidence="7">
    <location>
        <begin position="1"/>
        <end position="10"/>
    </location>
</feature>
<dbReference type="Gene3D" id="2.40.30.10">
    <property type="entry name" value="Translation factors"/>
    <property type="match status" value="1"/>
</dbReference>
<dbReference type="GO" id="GO:0016705">
    <property type="term" value="F:oxidoreductase activity, acting on paired donors, with incorporation or reduction of molecular oxygen"/>
    <property type="evidence" value="ECO:0007669"/>
    <property type="project" value="InterPro"/>
</dbReference>
<evidence type="ECO:0000259" key="9">
    <source>
        <dbReference type="PROSITE" id="PS51384"/>
    </source>
</evidence>
<comment type="similarity">
    <text evidence="1">Belongs to the cytochrome P450 family.</text>
</comment>
<dbReference type="OrthoDB" id="370747at2"/>
<dbReference type="GO" id="GO:0020037">
    <property type="term" value="F:heme binding"/>
    <property type="evidence" value="ECO:0007669"/>
    <property type="project" value="InterPro"/>
</dbReference>
<dbReference type="SUPFAM" id="SSF48264">
    <property type="entry name" value="Cytochrome P450"/>
    <property type="match status" value="1"/>
</dbReference>
<dbReference type="Proteomes" id="UP000267418">
    <property type="component" value="Unassembled WGS sequence"/>
</dbReference>
<dbReference type="PANTHER" id="PTHR46696">
    <property type="entry name" value="P450, PUTATIVE (EUROFUNG)-RELATED"/>
    <property type="match status" value="1"/>
</dbReference>
<keyword evidence="6" id="KW-0503">Monooxygenase</keyword>
<dbReference type="PROSITE" id="PS51085">
    <property type="entry name" value="2FE2S_FER_2"/>
    <property type="match status" value="1"/>
</dbReference>
<evidence type="ECO:0000256" key="6">
    <source>
        <dbReference type="ARBA" id="ARBA00023033"/>
    </source>
</evidence>
<dbReference type="SUPFAM" id="SSF52343">
    <property type="entry name" value="Ferredoxin reductase-like, C-terminal NADP-linked domain"/>
    <property type="match status" value="1"/>
</dbReference>
<dbReference type="FunFam" id="1.10.630.10:FF:000018">
    <property type="entry name" value="Cytochrome P450 monooxygenase"/>
    <property type="match status" value="1"/>
</dbReference>
<dbReference type="PROSITE" id="PS00086">
    <property type="entry name" value="CYTOCHROME_P450"/>
    <property type="match status" value="1"/>
</dbReference>
<evidence type="ECO:0000256" key="4">
    <source>
        <dbReference type="ARBA" id="ARBA00023002"/>
    </source>
</evidence>
<evidence type="ECO:0000256" key="2">
    <source>
        <dbReference type="ARBA" id="ARBA00022617"/>
    </source>
</evidence>
<evidence type="ECO:0000313" key="11">
    <source>
        <dbReference type="Proteomes" id="UP000267418"/>
    </source>
</evidence>
<keyword evidence="3" id="KW-0479">Metal-binding</keyword>
<keyword evidence="5" id="KW-0408">Iron</keyword>
<dbReference type="PROSITE" id="PS51384">
    <property type="entry name" value="FAD_FR"/>
    <property type="match status" value="1"/>
</dbReference>
<organism evidence="10 11">
    <name type="scientific">Variovorax gossypii</name>
    <dbReference type="NCBI Taxonomy" id="1679495"/>
    <lineage>
        <taxon>Bacteria</taxon>
        <taxon>Pseudomonadati</taxon>
        <taxon>Pseudomonadota</taxon>
        <taxon>Betaproteobacteria</taxon>
        <taxon>Burkholderiales</taxon>
        <taxon>Comamonadaceae</taxon>
        <taxon>Variovorax</taxon>
    </lineage>
</organism>
<reference evidence="10 11" key="1">
    <citation type="submission" date="2018-12" db="EMBL/GenBank/DDBJ databases">
        <title>The genome of Variovorax gossypii DSM 100435.</title>
        <authorList>
            <person name="Gao J."/>
            <person name="Sun J."/>
        </authorList>
    </citation>
    <scope>NUCLEOTIDE SEQUENCE [LARGE SCALE GENOMIC DNA]</scope>
    <source>
        <strain evidence="10 11">DSM 100435</strain>
    </source>
</reference>
<keyword evidence="11" id="KW-1185">Reference proteome</keyword>
<evidence type="ECO:0000256" key="5">
    <source>
        <dbReference type="ARBA" id="ARBA00023004"/>
    </source>
</evidence>
<evidence type="ECO:0000256" key="7">
    <source>
        <dbReference type="SAM" id="MobiDB-lite"/>
    </source>
</evidence>
<dbReference type="Pfam" id="PF00111">
    <property type="entry name" value="Fer2"/>
    <property type="match status" value="1"/>
</dbReference>
<dbReference type="SUPFAM" id="SSF63380">
    <property type="entry name" value="Riboflavin synthase domain-like"/>
    <property type="match status" value="1"/>
</dbReference>
<dbReference type="CDD" id="cd11078">
    <property type="entry name" value="CYP130-like"/>
    <property type="match status" value="1"/>
</dbReference>
<keyword evidence="4" id="KW-0560">Oxidoreductase</keyword>
<proteinExistence type="inferred from homology"/>
<dbReference type="InterPro" id="IPR039261">
    <property type="entry name" value="FNR_nucleotide-bd"/>
</dbReference>
<name>A0A431TU91_9BURK</name>
<feature type="domain" description="FAD-binding FR-type" evidence="9">
    <location>
        <begin position="466"/>
        <end position="569"/>
    </location>
</feature>
<dbReference type="SUPFAM" id="SSF54292">
    <property type="entry name" value="2Fe-2S ferredoxin-like"/>
    <property type="match status" value="1"/>
</dbReference>
<dbReference type="PANTHER" id="PTHR46696:SF6">
    <property type="entry name" value="P450, PUTATIVE (EUROFUNG)-RELATED"/>
    <property type="match status" value="1"/>
</dbReference>
<feature type="region of interest" description="Disordered" evidence="7">
    <location>
        <begin position="1"/>
        <end position="43"/>
    </location>
</feature>
<keyword evidence="2" id="KW-0349">Heme</keyword>
<evidence type="ECO:0000256" key="3">
    <source>
        <dbReference type="ARBA" id="ARBA00022723"/>
    </source>
</evidence>
<dbReference type="CDD" id="cd06185">
    <property type="entry name" value="PDR_like"/>
    <property type="match status" value="1"/>
</dbReference>
<gene>
    <name evidence="10" type="ORF">EJP69_07625</name>
</gene>
<dbReference type="GO" id="GO:0005506">
    <property type="term" value="F:iron ion binding"/>
    <property type="evidence" value="ECO:0007669"/>
    <property type="project" value="InterPro"/>
</dbReference>
<dbReference type="PROSITE" id="PS00197">
    <property type="entry name" value="2FE2S_FER_1"/>
    <property type="match status" value="1"/>
</dbReference>
<dbReference type="Pfam" id="PF00175">
    <property type="entry name" value="NAD_binding_1"/>
    <property type="match status" value="1"/>
</dbReference>
<dbReference type="CDD" id="cd00207">
    <property type="entry name" value="fer2"/>
    <property type="match status" value="1"/>
</dbReference>
<feature type="domain" description="2Fe-2S ferredoxin-type" evidence="8">
    <location>
        <begin position="695"/>
        <end position="782"/>
    </location>
</feature>
<dbReference type="InterPro" id="IPR036010">
    <property type="entry name" value="2Fe-2S_ferredoxin-like_sf"/>
</dbReference>
<dbReference type="InterPro" id="IPR001433">
    <property type="entry name" value="OxRdtase_FAD/NAD-bd"/>
</dbReference>
<comment type="caution">
    <text evidence="10">The sequence shown here is derived from an EMBL/GenBank/DDBJ whole genome shotgun (WGS) entry which is preliminary data.</text>
</comment>
<evidence type="ECO:0000256" key="1">
    <source>
        <dbReference type="ARBA" id="ARBA00010617"/>
    </source>
</evidence>
<dbReference type="PRINTS" id="PR00359">
    <property type="entry name" value="BP450"/>
</dbReference>
<dbReference type="Gene3D" id="1.10.630.10">
    <property type="entry name" value="Cytochrome P450"/>
    <property type="match status" value="1"/>
</dbReference>
<dbReference type="InterPro" id="IPR017938">
    <property type="entry name" value="Riboflavin_synthase-like_b-brl"/>
</dbReference>
<accession>A0A431TU91</accession>
<dbReference type="Gene3D" id="3.40.50.80">
    <property type="entry name" value="Nucleotide-binding domain of ferredoxin-NADP reductase (FNR) module"/>
    <property type="match status" value="1"/>
</dbReference>
<sequence length="782" mass="86974">MSDTATSPRTSGCPVAHGPLSSERTPTGCPVSQRAAGFDPFEDGYQQDPPEYVRWAREQEPIFFSPKLGYWVLTRYEDIKAVFRDNITFSPSIALEKITPTGEEANAVLASYGFALNRTLVNEDEPAHMPRRRALMDPFTPEALKHHEPMVRELAREYVDRFIDDGRADLVDQMLWEIPLTVALHFLGVPEEDMDTLRKYSIAHTVNTWGRPRPEEQVAVAHAVGNFWQYAGKVLDKMRQDPDAPGWMQYGIRKQMQHPEVVTDSYLHSMMMAGIVAAHETTANATANAVKLLLQHPQVWRELCEDPGLIPNAVEECLRHNGSVAAWRRMVTKDTQVGGVDLPAGSRLLIVTSSANHDEGHFSDADLFDIRRDNASDHLTFGYGSHQCMGKNLARMEMQIFLEEFTRRLPHMRLSEQRFTYVPNTSFRGPEHLWAEWDPATNPERANPGLRDVRVPVRIGEPSAQSIARPVVVQGVTPVADGIVRLRLASPDGKPLPRWTAGAHIDVECGTPELSRQYSLCGDPDDTGAFEVAVLHEPDGRGGSAWVHANVKEGDRLRIRGPRNHFRLDESLKKAIFIAGGIGITPVSAMARRAKALGMDYELHYSGRSRASMAFVDELAALHGERLHVHAADEGRRNDLRALLAQPVQGAQVYACGPLRMLEALEDCCAAWPEGALRVEHFESTLATLDPSKEHAFEVELKDSGLVLTVPPDQTLLTALRAANVDVQSDCEEGLCGSCEVRVLSGKVDHRDVVLTRVEREANTKMMSCCSRACEGRLVLEL</sequence>
<dbReference type="InterPro" id="IPR017927">
    <property type="entry name" value="FAD-bd_FR_type"/>
</dbReference>
<dbReference type="GO" id="GO:0051537">
    <property type="term" value="F:2 iron, 2 sulfur cluster binding"/>
    <property type="evidence" value="ECO:0007669"/>
    <property type="project" value="InterPro"/>
</dbReference>
<dbReference type="InterPro" id="IPR036396">
    <property type="entry name" value="Cyt_P450_sf"/>
</dbReference>
<dbReference type="InterPro" id="IPR001041">
    <property type="entry name" value="2Fe-2S_ferredoxin-type"/>
</dbReference>
<dbReference type="Pfam" id="PF00067">
    <property type="entry name" value="p450"/>
    <property type="match status" value="1"/>
</dbReference>
<dbReference type="InterPro" id="IPR008333">
    <property type="entry name" value="Cbr1-like_FAD-bd_dom"/>
</dbReference>
<dbReference type="InterPro" id="IPR012675">
    <property type="entry name" value="Beta-grasp_dom_sf"/>
</dbReference>
<evidence type="ECO:0000313" key="10">
    <source>
        <dbReference type="EMBL" id="RTQ37582.1"/>
    </source>
</evidence>
<protein>
    <submittedName>
        <fullName evidence="10">Cytochrome P450</fullName>
    </submittedName>
</protein>
<dbReference type="GO" id="GO:0004497">
    <property type="term" value="F:monooxygenase activity"/>
    <property type="evidence" value="ECO:0007669"/>
    <property type="project" value="UniProtKB-KW"/>
</dbReference>
<dbReference type="InterPro" id="IPR002397">
    <property type="entry name" value="Cyt_P450_B"/>
</dbReference>
<dbReference type="InterPro" id="IPR001128">
    <property type="entry name" value="Cyt_P450"/>
</dbReference>
<dbReference type="Pfam" id="PF00970">
    <property type="entry name" value="FAD_binding_6"/>
    <property type="match status" value="1"/>
</dbReference>
<dbReference type="RefSeq" id="WP_126469234.1">
    <property type="nucleotide sequence ID" value="NZ_RXOE01000001.1"/>
</dbReference>